<dbReference type="PANTHER" id="PTHR45080">
    <property type="entry name" value="CONTACTIN 5"/>
    <property type="match status" value="1"/>
</dbReference>
<keyword evidence="3" id="KW-0472">Membrane</keyword>
<organism evidence="5 6">
    <name type="scientific">Ridgeia piscesae</name>
    <name type="common">Tubeworm</name>
    <dbReference type="NCBI Taxonomy" id="27915"/>
    <lineage>
        <taxon>Eukaryota</taxon>
        <taxon>Metazoa</taxon>
        <taxon>Spiralia</taxon>
        <taxon>Lophotrochozoa</taxon>
        <taxon>Annelida</taxon>
        <taxon>Polychaeta</taxon>
        <taxon>Sedentaria</taxon>
        <taxon>Canalipalpata</taxon>
        <taxon>Sabellida</taxon>
        <taxon>Siboglinidae</taxon>
        <taxon>Ridgeia</taxon>
    </lineage>
</organism>
<dbReference type="InterPro" id="IPR013098">
    <property type="entry name" value="Ig_I-set"/>
</dbReference>
<reference evidence="5" key="1">
    <citation type="journal article" date="2023" name="Mol. Biol. Evol.">
        <title>Third-Generation Sequencing Reveals the Adaptive Role of the Epigenome in Three Deep-Sea Polychaetes.</title>
        <authorList>
            <person name="Perez M."/>
            <person name="Aroh O."/>
            <person name="Sun Y."/>
            <person name="Lan Y."/>
            <person name="Juniper S.K."/>
            <person name="Young C.R."/>
            <person name="Angers B."/>
            <person name="Qian P.Y."/>
        </authorList>
    </citation>
    <scope>NUCLEOTIDE SEQUENCE</scope>
    <source>
        <strain evidence="5">R07B-5</strain>
    </source>
</reference>
<keyword evidence="6" id="KW-1185">Reference proteome</keyword>
<dbReference type="SUPFAM" id="SSF48726">
    <property type="entry name" value="Immunoglobulin"/>
    <property type="match status" value="3"/>
</dbReference>
<evidence type="ECO:0000256" key="1">
    <source>
        <dbReference type="ARBA" id="ARBA00022729"/>
    </source>
</evidence>
<dbReference type="EMBL" id="JAODUO010000429">
    <property type="protein sequence ID" value="KAK2180737.1"/>
    <property type="molecule type" value="Genomic_DNA"/>
</dbReference>
<evidence type="ECO:0000256" key="2">
    <source>
        <dbReference type="ARBA" id="ARBA00023157"/>
    </source>
</evidence>
<dbReference type="Pfam" id="PF07679">
    <property type="entry name" value="I-set"/>
    <property type="match status" value="3"/>
</dbReference>
<dbReference type="Gene3D" id="2.60.40.10">
    <property type="entry name" value="Immunoglobulins"/>
    <property type="match status" value="3"/>
</dbReference>
<dbReference type="SMART" id="SM00408">
    <property type="entry name" value="IGc2"/>
    <property type="match status" value="3"/>
</dbReference>
<dbReference type="PROSITE" id="PS50835">
    <property type="entry name" value="IG_LIKE"/>
    <property type="match status" value="2"/>
</dbReference>
<dbReference type="GO" id="GO:0005886">
    <property type="term" value="C:plasma membrane"/>
    <property type="evidence" value="ECO:0007669"/>
    <property type="project" value="TreeGrafter"/>
</dbReference>
<dbReference type="InterPro" id="IPR003598">
    <property type="entry name" value="Ig_sub2"/>
</dbReference>
<dbReference type="InterPro" id="IPR050958">
    <property type="entry name" value="Cell_Adh-Cytoskel_Orgn"/>
</dbReference>
<evidence type="ECO:0000313" key="6">
    <source>
        <dbReference type="Proteomes" id="UP001209878"/>
    </source>
</evidence>
<keyword evidence="1" id="KW-0732">Signal</keyword>
<evidence type="ECO:0000256" key="3">
    <source>
        <dbReference type="SAM" id="Phobius"/>
    </source>
</evidence>
<keyword evidence="3" id="KW-1133">Transmembrane helix</keyword>
<dbReference type="AlphaFoldDB" id="A0AAD9L0X3"/>
<dbReference type="SMART" id="SM00409">
    <property type="entry name" value="IG"/>
    <property type="match status" value="3"/>
</dbReference>
<proteinExistence type="predicted"/>
<dbReference type="InterPro" id="IPR003599">
    <property type="entry name" value="Ig_sub"/>
</dbReference>
<accession>A0AAD9L0X3</accession>
<evidence type="ECO:0000259" key="4">
    <source>
        <dbReference type="PROSITE" id="PS50835"/>
    </source>
</evidence>
<sequence>MVESIPCISLCTIDLCFPVSVSRGSAPNFAQKPAIRQAGGKILFECRIVADPLPELTWFRDDIQLSDGGRYRFIIKDEGGNTYYIALELSEPQAVDAATYKLNAKNKFGESNANLKLNFEQTQEERIDAGECLRRAAYSQHSPRADGSRESGSGMETDVYSCRVSQQDEWAEDCGKLLKSKAAGMAPKFTAKPAIKQVGAGVVFEVRLTADPSPIITWYHGDTVIQDGGHYKIATQTDGANYVLLLQIATISEADGGSYKVTAKNKLGESNANINLNLGAQKSKDGKPPKFLEKPSIRQEGGRIIMSILLEAKPEPKVTWFQGATALSSGGRIVIRMEAGSAADSYRLILEVSDPTAEDGGSYKCTAQNEFGTSNANLALNFEQLKKQIKVIKPVISQEPAVNLDFSSRIIVIKYIVSSAASRSDSGEYKCVIKNDAGEIIKLLPVDFECELIWLLIVLIHTYLLPSAFIII</sequence>
<comment type="caution">
    <text evidence="5">The sequence shown here is derived from an EMBL/GenBank/DDBJ whole genome shotgun (WGS) entry which is preliminary data.</text>
</comment>
<evidence type="ECO:0000313" key="5">
    <source>
        <dbReference type="EMBL" id="KAK2180737.1"/>
    </source>
</evidence>
<dbReference type="Proteomes" id="UP001209878">
    <property type="component" value="Unassembled WGS sequence"/>
</dbReference>
<dbReference type="InterPro" id="IPR036179">
    <property type="entry name" value="Ig-like_dom_sf"/>
</dbReference>
<dbReference type="PANTHER" id="PTHR45080:SF8">
    <property type="entry name" value="IG-LIKE DOMAIN-CONTAINING PROTEIN"/>
    <property type="match status" value="1"/>
</dbReference>
<protein>
    <recommendedName>
        <fullName evidence="4">Ig-like domain-containing protein</fullName>
    </recommendedName>
</protein>
<dbReference type="FunFam" id="2.60.40.10:FF:000097">
    <property type="entry name" value="Bent, isoform F"/>
    <property type="match status" value="3"/>
</dbReference>
<dbReference type="InterPro" id="IPR007110">
    <property type="entry name" value="Ig-like_dom"/>
</dbReference>
<dbReference type="InterPro" id="IPR013783">
    <property type="entry name" value="Ig-like_fold"/>
</dbReference>
<feature type="domain" description="Ig-like" evidence="4">
    <location>
        <begin position="289"/>
        <end position="381"/>
    </location>
</feature>
<feature type="domain" description="Ig-like" evidence="4">
    <location>
        <begin position="27"/>
        <end position="118"/>
    </location>
</feature>
<keyword evidence="3" id="KW-0812">Transmembrane</keyword>
<dbReference type="GO" id="GO:0007156">
    <property type="term" value="P:homophilic cell adhesion via plasma membrane adhesion molecules"/>
    <property type="evidence" value="ECO:0007669"/>
    <property type="project" value="TreeGrafter"/>
</dbReference>
<keyword evidence="2" id="KW-1015">Disulfide bond</keyword>
<gene>
    <name evidence="5" type="ORF">NP493_429g01115</name>
</gene>
<feature type="transmembrane region" description="Helical" evidence="3">
    <location>
        <begin position="452"/>
        <end position="471"/>
    </location>
</feature>
<name>A0AAD9L0X3_RIDPI</name>